<evidence type="ECO:0000256" key="1">
    <source>
        <dbReference type="SAM" id="MobiDB-lite"/>
    </source>
</evidence>
<feature type="compositionally biased region" description="Polar residues" evidence="1">
    <location>
        <begin position="202"/>
        <end position="211"/>
    </location>
</feature>
<feature type="compositionally biased region" description="Basic residues" evidence="1">
    <location>
        <begin position="646"/>
        <end position="658"/>
    </location>
</feature>
<keyword evidence="3" id="KW-1185">Reference proteome</keyword>
<feature type="region of interest" description="Disordered" evidence="1">
    <location>
        <begin position="629"/>
        <end position="710"/>
    </location>
</feature>
<gene>
    <name evidence="2" type="ORF">BC938DRAFT_484202</name>
</gene>
<feature type="region of interest" description="Disordered" evidence="1">
    <location>
        <begin position="163"/>
        <end position="212"/>
    </location>
</feature>
<evidence type="ECO:0000313" key="2">
    <source>
        <dbReference type="EMBL" id="RUS26726.1"/>
    </source>
</evidence>
<name>A0A433QAB0_9FUNG</name>
<sequence>MATLERTRSEKEGKRRSTSYYHSTDRRASPIPSPVHEDDNEITIDTLARESFTADELDMTFPEPSVRAQIATPKPLHLTSHVKDSYNDPDLITSEGGIVEETTNDKSSKISDALSTEVGWVGERASWCGRFDPVFEVIQSLESLKEGSLRALDSLLRQIVADHDPSQLTPPPSPAPITSASEQPARRERSHSRTFSDPLISDTPSSPTTANSREDLLDSIARHARRIVPSGPAPAMAELRHSESTPSPAVSTITEVQEKLLVEASNSTDANENFKLACSLAALLNYIYRMLELTQQPYRPVLSEPTTPVMGTPPRLSSDDTDIQPVTSASEDTLYATLKQEVSMFKRRRSSIPFLTQNPFDERVAVWEEIDHLMDAVTKLLQERPKRTVDPTVSISSSSSTKTNSPPPRYSNLYYGQQGHRATSPTSPTDTTKPPEYTTSHLLRNTSTRINVNSEKMQRDLDNVLEAIERLTRVAPRMNDQRVELTDRQARDMAAAAVYNAVQRLSKGRLEDQRATTPQALTKYETLNRLVEQITKSAARGMNNQRVELTPAKKKNMEVTRIMDRVEKGRMTNQDWHSPEELLVQDMSKLTNQLARSEEPRYTEQRFVISPFKERHMFMNNVFRRVDRLSERRMNNQDANPPAPRPRQKARDQHHRGQSHSAAMKPSDFSELDRMLESLDKVNGNMSDQRATIKSKTGRKWRKSESDIFS</sequence>
<feature type="region of interest" description="Disordered" evidence="1">
    <location>
        <begin position="1"/>
        <end position="41"/>
    </location>
</feature>
<feature type="region of interest" description="Disordered" evidence="1">
    <location>
        <begin position="232"/>
        <end position="251"/>
    </location>
</feature>
<organism evidence="2 3">
    <name type="scientific">Jimgerdemannia flammicorona</name>
    <dbReference type="NCBI Taxonomy" id="994334"/>
    <lineage>
        <taxon>Eukaryota</taxon>
        <taxon>Fungi</taxon>
        <taxon>Fungi incertae sedis</taxon>
        <taxon>Mucoromycota</taxon>
        <taxon>Mucoromycotina</taxon>
        <taxon>Endogonomycetes</taxon>
        <taxon>Endogonales</taxon>
        <taxon>Endogonaceae</taxon>
        <taxon>Jimgerdemannia</taxon>
    </lineage>
</organism>
<feature type="compositionally biased region" description="Low complexity" evidence="1">
    <location>
        <begin position="390"/>
        <end position="404"/>
    </location>
</feature>
<feature type="compositionally biased region" description="Polar residues" evidence="1">
    <location>
        <begin position="684"/>
        <end position="695"/>
    </location>
</feature>
<accession>A0A433QAB0</accession>
<feature type="compositionally biased region" description="Low complexity" evidence="1">
    <location>
        <begin position="423"/>
        <end position="435"/>
    </location>
</feature>
<reference evidence="2 3" key="1">
    <citation type="journal article" date="2018" name="New Phytol.">
        <title>Phylogenomics of Endogonaceae and evolution of mycorrhizas within Mucoromycota.</title>
        <authorList>
            <person name="Chang Y."/>
            <person name="Desiro A."/>
            <person name="Na H."/>
            <person name="Sandor L."/>
            <person name="Lipzen A."/>
            <person name="Clum A."/>
            <person name="Barry K."/>
            <person name="Grigoriev I.V."/>
            <person name="Martin F.M."/>
            <person name="Stajich J.E."/>
            <person name="Smith M.E."/>
            <person name="Bonito G."/>
            <person name="Spatafora J.W."/>
        </authorList>
    </citation>
    <scope>NUCLEOTIDE SEQUENCE [LARGE SCALE GENOMIC DNA]</scope>
    <source>
        <strain evidence="2 3">AD002</strain>
    </source>
</reference>
<dbReference type="AlphaFoldDB" id="A0A433QAB0"/>
<feature type="compositionally biased region" description="Basic and acidic residues" evidence="1">
    <location>
        <begin position="1"/>
        <end position="15"/>
    </location>
</feature>
<feature type="region of interest" description="Disordered" evidence="1">
    <location>
        <begin position="302"/>
        <end position="323"/>
    </location>
</feature>
<dbReference type="Proteomes" id="UP000274822">
    <property type="component" value="Unassembled WGS sequence"/>
</dbReference>
<proteinExistence type="predicted"/>
<feature type="compositionally biased region" description="Basic and acidic residues" evidence="1">
    <location>
        <begin position="671"/>
        <end position="680"/>
    </location>
</feature>
<comment type="caution">
    <text evidence="2">The sequence shown here is derived from an EMBL/GenBank/DDBJ whole genome shotgun (WGS) entry which is preliminary data.</text>
</comment>
<dbReference type="EMBL" id="RBNJ01009813">
    <property type="protein sequence ID" value="RUS26726.1"/>
    <property type="molecule type" value="Genomic_DNA"/>
</dbReference>
<evidence type="ECO:0000313" key="3">
    <source>
        <dbReference type="Proteomes" id="UP000274822"/>
    </source>
</evidence>
<protein>
    <submittedName>
        <fullName evidence="2">Uncharacterized protein</fullName>
    </submittedName>
</protein>
<feature type="region of interest" description="Disordered" evidence="1">
    <location>
        <begin position="386"/>
        <end position="439"/>
    </location>
</feature>